<proteinExistence type="predicted"/>
<feature type="non-terminal residue" evidence="1">
    <location>
        <position position="137"/>
    </location>
</feature>
<protein>
    <submittedName>
        <fullName evidence="1">Uncharacterized protein</fullName>
    </submittedName>
</protein>
<reference evidence="1" key="2">
    <citation type="journal article" date="2014" name="ISME J.">
        <title>Microbial stratification in low pH oxic and suboxic macroscopic growths along an acid mine drainage.</title>
        <authorList>
            <person name="Mendez-Garcia C."/>
            <person name="Mesa V."/>
            <person name="Sprenger R.R."/>
            <person name="Richter M."/>
            <person name="Diez M.S."/>
            <person name="Solano J."/>
            <person name="Bargiela R."/>
            <person name="Golyshina O.V."/>
            <person name="Manteca A."/>
            <person name="Ramos J.L."/>
            <person name="Gallego J.R."/>
            <person name="Llorente I."/>
            <person name="Martins Dos Santos V.A."/>
            <person name="Jensen O.N."/>
            <person name="Pelaez A.I."/>
            <person name="Sanchez J."/>
            <person name="Ferrer M."/>
        </authorList>
    </citation>
    <scope>NUCLEOTIDE SEQUENCE</scope>
</reference>
<accession>T1D9J6</accession>
<sequence>RFISEYSDHVSRKYLMEKLPRDAIILWRSGYRCLFKIRDITKKKTKRLLVDTFPTALTVSPDYGIRFLASDSYYYHDPNLTELTIEDAILHTLLIDPESQTYGTYALLLAFKNEKELNTDLLKDKSLDYKLEETVGN</sequence>
<organism evidence="1">
    <name type="scientific">mine drainage metagenome</name>
    <dbReference type="NCBI Taxonomy" id="410659"/>
    <lineage>
        <taxon>unclassified sequences</taxon>
        <taxon>metagenomes</taxon>
        <taxon>ecological metagenomes</taxon>
    </lineage>
</organism>
<dbReference type="EMBL" id="AUZY01000370">
    <property type="protein sequence ID" value="EQD78880.1"/>
    <property type="molecule type" value="Genomic_DNA"/>
</dbReference>
<dbReference type="AlphaFoldDB" id="T1D9J6"/>
<feature type="non-terminal residue" evidence="1">
    <location>
        <position position="1"/>
    </location>
</feature>
<reference evidence="1" key="1">
    <citation type="submission" date="2013-08" db="EMBL/GenBank/DDBJ databases">
        <authorList>
            <person name="Mendez C."/>
            <person name="Richter M."/>
            <person name="Ferrer M."/>
            <person name="Sanchez J."/>
        </authorList>
    </citation>
    <scope>NUCLEOTIDE SEQUENCE</scope>
</reference>
<gene>
    <name evidence="1" type="ORF">B1B_00485</name>
</gene>
<comment type="caution">
    <text evidence="1">The sequence shown here is derived from an EMBL/GenBank/DDBJ whole genome shotgun (WGS) entry which is preliminary data.</text>
</comment>
<name>T1D9J6_9ZZZZ</name>
<evidence type="ECO:0000313" key="1">
    <source>
        <dbReference type="EMBL" id="EQD78880.1"/>
    </source>
</evidence>